<protein>
    <submittedName>
        <fullName evidence="4">Tyrosine recombinase XerD</fullName>
    </submittedName>
</protein>
<feature type="compositionally biased region" description="Polar residues" evidence="2">
    <location>
        <begin position="220"/>
        <end position="236"/>
    </location>
</feature>
<dbReference type="KEGG" id="rml:FF011L_03430"/>
<dbReference type="Proteomes" id="UP000320672">
    <property type="component" value="Chromosome"/>
</dbReference>
<dbReference type="PROSITE" id="PS51898">
    <property type="entry name" value="TYR_RECOMBINASE"/>
    <property type="match status" value="1"/>
</dbReference>
<dbReference type="InterPro" id="IPR002104">
    <property type="entry name" value="Integrase_catalytic"/>
</dbReference>
<proteinExistence type="predicted"/>
<accession>A0A517M9P6</accession>
<dbReference type="Gene3D" id="1.10.443.10">
    <property type="entry name" value="Intergrase catalytic core"/>
    <property type="match status" value="1"/>
</dbReference>
<dbReference type="InterPro" id="IPR050090">
    <property type="entry name" value="Tyrosine_recombinase_XerCD"/>
</dbReference>
<dbReference type="RefSeq" id="WP_218932945.1">
    <property type="nucleotide sequence ID" value="NZ_CP036262.1"/>
</dbReference>
<reference evidence="4 5" key="1">
    <citation type="submission" date="2019-02" db="EMBL/GenBank/DDBJ databases">
        <title>Deep-cultivation of Planctomycetes and their phenomic and genomic characterization uncovers novel biology.</title>
        <authorList>
            <person name="Wiegand S."/>
            <person name="Jogler M."/>
            <person name="Boedeker C."/>
            <person name="Pinto D."/>
            <person name="Vollmers J."/>
            <person name="Rivas-Marin E."/>
            <person name="Kohn T."/>
            <person name="Peeters S.H."/>
            <person name="Heuer A."/>
            <person name="Rast P."/>
            <person name="Oberbeckmann S."/>
            <person name="Bunk B."/>
            <person name="Jeske O."/>
            <person name="Meyerdierks A."/>
            <person name="Storesund J.E."/>
            <person name="Kallscheuer N."/>
            <person name="Luecker S."/>
            <person name="Lage O.M."/>
            <person name="Pohl T."/>
            <person name="Merkel B.J."/>
            <person name="Hornburger P."/>
            <person name="Mueller R.-W."/>
            <person name="Bruemmer F."/>
            <person name="Labrenz M."/>
            <person name="Spormann A.M."/>
            <person name="Op den Camp H."/>
            <person name="Overmann J."/>
            <person name="Amann R."/>
            <person name="Jetten M.S.M."/>
            <person name="Mascher T."/>
            <person name="Medema M.H."/>
            <person name="Devos D.P."/>
            <person name="Kaster A.-K."/>
            <person name="Ovreas L."/>
            <person name="Rohde M."/>
            <person name="Galperin M.Y."/>
            <person name="Jogler C."/>
        </authorList>
    </citation>
    <scope>NUCLEOTIDE SEQUENCE [LARGE SCALE GENOMIC DNA]</scope>
    <source>
        <strain evidence="4 5">FF011L</strain>
    </source>
</reference>
<gene>
    <name evidence="4" type="primary">xerD_2</name>
    <name evidence="4" type="ORF">FF011L_03430</name>
</gene>
<evidence type="ECO:0000256" key="2">
    <source>
        <dbReference type="SAM" id="MobiDB-lite"/>
    </source>
</evidence>
<dbReference type="PANTHER" id="PTHR30349:SF64">
    <property type="entry name" value="PROPHAGE INTEGRASE INTD-RELATED"/>
    <property type="match status" value="1"/>
</dbReference>
<dbReference type="EMBL" id="CP036262">
    <property type="protein sequence ID" value="QDS91613.1"/>
    <property type="molecule type" value="Genomic_DNA"/>
</dbReference>
<feature type="domain" description="Tyr recombinase" evidence="3">
    <location>
        <begin position="27"/>
        <end position="200"/>
    </location>
</feature>
<name>A0A517M9P6_9BACT</name>
<organism evidence="4 5">
    <name type="scientific">Roseimaritima multifibrata</name>
    <dbReference type="NCBI Taxonomy" id="1930274"/>
    <lineage>
        <taxon>Bacteria</taxon>
        <taxon>Pseudomonadati</taxon>
        <taxon>Planctomycetota</taxon>
        <taxon>Planctomycetia</taxon>
        <taxon>Pirellulales</taxon>
        <taxon>Pirellulaceae</taxon>
        <taxon>Roseimaritima</taxon>
    </lineage>
</organism>
<sequence>MSIRTFFDKFCYRDVTLGLATPRKPKRRPVVLSTREVARLLQAASTIRDKLVLGLMYATGMRVSEVVRVRFRDIDFDRNIIMTWQGKGRADRLVTLPQSYRELLRSMRAHGTAESYIFAGAAKGRFLSTRTVQRIMQTTMRIAKIDKPATPHSLRHSFATHSFEAGCDIRRIQKVLGHVHLETTTIYVHVAKPADPSQMPSPIDRLHAATGDGPSEPSHMATSSPALSRDPQNLPNVPSPPAEPVGRMQLFGKTSPDSSSTIQLTIRVPAEGRAIYFTGTTVTEARQGYLTLSVPPLEKWDKELNWLRPRQRERFQEADFYERLQQSIRSRFQAGTLITHRPEKQTTTATIATRIDRPHRDRSLPSTISKHISLSASTFPTAPFPTWSVRTK</sequence>
<dbReference type="GO" id="GO:0003677">
    <property type="term" value="F:DNA binding"/>
    <property type="evidence" value="ECO:0007669"/>
    <property type="project" value="InterPro"/>
</dbReference>
<dbReference type="GO" id="GO:0006310">
    <property type="term" value="P:DNA recombination"/>
    <property type="evidence" value="ECO:0007669"/>
    <property type="project" value="UniProtKB-KW"/>
</dbReference>
<keyword evidence="5" id="KW-1185">Reference proteome</keyword>
<dbReference type="Pfam" id="PF00589">
    <property type="entry name" value="Phage_integrase"/>
    <property type="match status" value="1"/>
</dbReference>
<dbReference type="InterPro" id="IPR011010">
    <property type="entry name" value="DNA_brk_join_enz"/>
</dbReference>
<evidence type="ECO:0000313" key="5">
    <source>
        <dbReference type="Proteomes" id="UP000320672"/>
    </source>
</evidence>
<keyword evidence="1" id="KW-0233">DNA recombination</keyword>
<evidence type="ECO:0000259" key="3">
    <source>
        <dbReference type="PROSITE" id="PS51898"/>
    </source>
</evidence>
<dbReference type="PANTHER" id="PTHR30349">
    <property type="entry name" value="PHAGE INTEGRASE-RELATED"/>
    <property type="match status" value="1"/>
</dbReference>
<feature type="region of interest" description="Disordered" evidence="2">
    <location>
        <begin position="192"/>
        <end position="244"/>
    </location>
</feature>
<evidence type="ECO:0000313" key="4">
    <source>
        <dbReference type="EMBL" id="QDS91613.1"/>
    </source>
</evidence>
<dbReference type="GO" id="GO:0015074">
    <property type="term" value="P:DNA integration"/>
    <property type="evidence" value="ECO:0007669"/>
    <property type="project" value="InterPro"/>
</dbReference>
<dbReference type="SUPFAM" id="SSF56349">
    <property type="entry name" value="DNA breaking-rejoining enzymes"/>
    <property type="match status" value="1"/>
</dbReference>
<dbReference type="InterPro" id="IPR013762">
    <property type="entry name" value="Integrase-like_cat_sf"/>
</dbReference>
<dbReference type="AlphaFoldDB" id="A0A517M9P6"/>
<evidence type="ECO:0000256" key="1">
    <source>
        <dbReference type="ARBA" id="ARBA00023172"/>
    </source>
</evidence>